<keyword evidence="2" id="KW-0472">Membrane</keyword>
<evidence type="ECO:0000256" key="2">
    <source>
        <dbReference type="SAM" id="Phobius"/>
    </source>
</evidence>
<feature type="transmembrane region" description="Helical" evidence="2">
    <location>
        <begin position="64"/>
        <end position="83"/>
    </location>
</feature>
<reference evidence="3" key="1">
    <citation type="submission" date="2021-04" db="EMBL/GenBank/DDBJ databases">
        <title>Sequencing of actinobacteria type strains.</title>
        <authorList>
            <person name="Nguyen G.-S."/>
            <person name="Wentzel A."/>
        </authorList>
    </citation>
    <scope>NUCLEOTIDE SEQUENCE</scope>
    <source>
        <strain evidence="3">DSM 42095</strain>
    </source>
</reference>
<evidence type="ECO:0000313" key="3">
    <source>
        <dbReference type="EMBL" id="MBR7672900.1"/>
    </source>
</evidence>
<keyword evidence="2" id="KW-0812">Transmembrane</keyword>
<feature type="compositionally biased region" description="Basic and acidic residues" evidence="1">
    <location>
        <begin position="1"/>
        <end position="10"/>
    </location>
</feature>
<proteinExistence type="predicted"/>
<comment type="caution">
    <text evidence="3">The sequence shown here is derived from an EMBL/GenBank/DDBJ whole genome shotgun (WGS) entry which is preliminary data.</text>
</comment>
<evidence type="ECO:0000256" key="1">
    <source>
        <dbReference type="SAM" id="MobiDB-lite"/>
    </source>
</evidence>
<name>A0A8T4INA8_9ACTN</name>
<dbReference type="EMBL" id="JAGSMN010000145">
    <property type="protein sequence ID" value="MBR7672900.1"/>
    <property type="molecule type" value="Genomic_DNA"/>
</dbReference>
<gene>
    <name evidence="3" type="ORF">KDA82_07700</name>
</gene>
<feature type="region of interest" description="Disordered" evidence="1">
    <location>
        <begin position="1"/>
        <end position="35"/>
    </location>
</feature>
<evidence type="ECO:0000313" key="4">
    <source>
        <dbReference type="Proteomes" id="UP000675554"/>
    </source>
</evidence>
<organism evidence="3 4">
    <name type="scientific">Streptomyces daliensis</name>
    <dbReference type="NCBI Taxonomy" id="299421"/>
    <lineage>
        <taxon>Bacteria</taxon>
        <taxon>Bacillati</taxon>
        <taxon>Actinomycetota</taxon>
        <taxon>Actinomycetes</taxon>
        <taxon>Kitasatosporales</taxon>
        <taxon>Streptomycetaceae</taxon>
        <taxon>Streptomyces</taxon>
    </lineage>
</organism>
<dbReference type="Proteomes" id="UP000675554">
    <property type="component" value="Unassembled WGS sequence"/>
</dbReference>
<sequence length="86" mass="9570">MRMRVSRDGGKTWGPTQHIEESPPGPDTLPDSWFQPRPEMPPCECPRCRVRPVRLDLPLSRVEVLAYCSSLSALVLALLIGISSGR</sequence>
<accession>A0A8T4INA8</accession>
<keyword evidence="2" id="KW-1133">Transmembrane helix</keyword>
<dbReference type="AlphaFoldDB" id="A0A8T4INA8"/>
<keyword evidence="4" id="KW-1185">Reference proteome</keyword>
<protein>
    <submittedName>
        <fullName evidence="3">Uncharacterized protein</fullName>
    </submittedName>
</protein>